<organism evidence="2 3">
    <name type="scientific">Thalassospira lucentensis</name>
    <dbReference type="NCBI Taxonomy" id="168935"/>
    <lineage>
        <taxon>Bacteria</taxon>
        <taxon>Pseudomonadati</taxon>
        <taxon>Pseudomonadota</taxon>
        <taxon>Alphaproteobacteria</taxon>
        <taxon>Rhodospirillales</taxon>
        <taxon>Thalassospiraceae</taxon>
        <taxon>Thalassospira</taxon>
    </lineage>
</organism>
<evidence type="ECO:0008006" key="4">
    <source>
        <dbReference type="Google" id="ProtNLM"/>
    </source>
</evidence>
<protein>
    <recommendedName>
        <fullName evidence="4">17 kDa surface antigen</fullName>
    </recommendedName>
</protein>
<dbReference type="OrthoDB" id="5402098at2"/>
<feature type="chain" id="PRO_5007597023" description="17 kDa surface antigen" evidence="1">
    <location>
        <begin position="32"/>
        <end position="198"/>
    </location>
</feature>
<name>A0A154L8U6_9PROT</name>
<accession>A0A154L8U6</accession>
<sequence length="198" mass="21086">MTHSKWTRHVMAIAISVGIAAPVAIPATAFADPPSWAPAHGYRAKQHHKNYDRGYRSDMFVSDGNFLRCNRDVIGALIGGGAGTAIGSTIGKGSGRDAAMIGGAILGLLGGYSVGQSLDQADAACTGYALQQIPDGQTARWINPESQREFDMTPTRTWQNTAGRYCREYTATTVIGGKQQQSYGTACMQPDGSWQIVS</sequence>
<gene>
    <name evidence="2" type="ORF">AUP42_15580</name>
</gene>
<evidence type="ECO:0000256" key="1">
    <source>
        <dbReference type="SAM" id="SignalP"/>
    </source>
</evidence>
<keyword evidence="1" id="KW-0732">Signal</keyword>
<proteinExistence type="predicted"/>
<dbReference type="Proteomes" id="UP000076335">
    <property type="component" value="Unassembled WGS sequence"/>
</dbReference>
<reference evidence="2 3" key="1">
    <citation type="submission" date="2015-12" db="EMBL/GenBank/DDBJ databases">
        <title>Genome sequence of Thalassospira lucentensis MCCC 1A02072.</title>
        <authorList>
            <person name="Lu L."/>
            <person name="Lai Q."/>
            <person name="Shao Z."/>
            <person name="Qian P."/>
        </authorList>
    </citation>
    <scope>NUCLEOTIDE SEQUENCE [LARGE SCALE GENOMIC DNA]</scope>
    <source>
        <strain evidence="2 3">MCCC 1A02072</strain>
    </source>
</reference>
<dbReference type="RefSeq" id="WP_062950374.1">
    <property type="nucleotide sequence ID" value="NZ_LPVY01000005.1"/>
</dbReference>
<feature type="signal peptide" evidence="1">
    <location>
        <begin position="1"/>
        <end position="31"/>
    </location>
</feature>
<evidence type="ECO:0000313" key="3">
    <source>
        <dbReference type="Proteomes" id="UP000076335"/>
    </source>
</evidence>
<dbReference type="EMBL" id="LPVY01000005">
    <property type="protein sequence ID" value="KZB66943.1"/>
    <property type="molecule type" value="Genomic_DNA"/>
</dbReference>
<evidence type="ECO:0000313" key="2">
    <source>
        <dbReference type="EMBL" id="KZB66943.1"/>
    </source>
</evidence>
<dbReference type="AlphaFoldDB" id="A0A154L8U6"/>
<comment type="caution">
    <text evidence="2">The sequence shown here is derived from an EMBL/GenBank/DDBJ whole genome shotgun (WGS) entry which is preliminary data.</text>
</comment>